<evidence type="ECO:0000313" key="1">
    <source>
        <dbReference type="EMBL" id="WWC70334.1"/>
    </source>
</evidence>
<accession>A0AAJ8L534</accession>
<reference evidence="1" key="2">
    <citation type="submission" date="2024-02" db="EMBL/GenBank/DDBJ databases">
        <title>Comparative genomics of Cryptococcus and Kwoniella reveals pathogenesis evolution and contrasting modes of karyotype evolution via chromosome fusion or intercentromeric recombination.</title>
        <authorList>
            <person name="Coelho M.A."/>
            <person name="David-Palma M."/>
            <person name="Shea T."/>
            <person name="Bowers K."/>
            <person name="McGinley-Smith S."/>
            <person name="Mohammad A.W."/>
            <person name="Gnirke A."/>
            <person name="Yurkov A.M."/>
            <person name="Nowrousian M."/>
            <person name="Sun S."/>
            <person name="Cuomo C.A."/>
            <person name="Heitman J."/>
        </authorList>
    </citation>
    <scope>NUCLEOTIDE SEQUENCE</scope>
    <source>
        <strain evidence="1">CBS 10737</strain>
    </source>
</reference>
<dbReference type="EMBL" id="CP144523">
    <property type="protein sequence ID" value="WWC70334.1"/>
    <property type="molecule type" value="Genomic_DNA"/>
</dbReference>
<dbReference type="Proteomes" id="UP000094020">
    <property type="component" value="Chromosome 5"/>
</dbReference>
<protein>
    <recommendedName>
        <fullName evidence="3">F-box domain-containing protein</fullName>
    </recommendedName>
</protein>
<sequence length="454" mass="52136">MEHNGNKMEDRMNINNPFHNLSSGIPQGRPKWAYVFKIKHDFNLPNEIIDIIASFSNNATLSTLMRVSKSIYDIASKRLYQHLTITKKNAEGIFLGLPRSAYHSPHRSSNTQSRSTSKSTAALQLYWPDVPLDSENDEECGDDVDYVDASRKDHQDQPSVYLASKDSVRRKINLFRFVTTLKIDCRLPTRLMQDLFGWIGQQPSGHRTIFPNAKKLIITGEAIKQWADKRDRSHPFCRNRCPTSIEPDVLFLNLLKIIAFPDSICISFPKYEEKDFRRYMNSRSRSVQKALGRGTTLGAETGLTSSYDKMAKFAQNFVVDLFIPTLRKSCKITLHNHTRIRLPCEIRVRELRVFISRSARHSNVRALNHAGDIDKETCTKQLQRLADEILWAYDTSYTLVIICPSEPPTPAQWNKILHTAKKELYFKPDQRRVPLNRGEEYVMIVSSSSGIVQS</sequence>
<dbReference type="RefSeq" id="XP_019010836.2">
    <property type="nucleotide sequence ID" value="XM_019155878.2"/>
</dbReference>
<keyword evidence="2" id="KW-1185">Reference proteome</keyword>
<evidence type="ECO:0008006" key="3">
    <source>
        <dbReference type="Google" id="ProtNLM"/>
    </source>
</evidence>
<evidence type="ECO:0000313" key="2">
    <source>
        <dbReference type="Proteomes" id="UP000094020"/>
    </source>
</evidence>
<organism evidence="1 2">
    <name type="scientific">Kwoniella pini CBS 10737</name>
    <dbReference type="NCBI Taxonomy" id="1296096"/>
    <lineage>
        <taxon>Eukaryota</taxon>
        <taxon>Fungi</taxon>
        <taxon>Dikarya</taxon>
        <taxon>Basidiomycota</taxon>
        <taxon>Agaricomycotina</taxon>
        <taxon>Tremellomycetes</taxon>
        <taxon>Tremellales</taxon>
        <taxon>Cryptococcaceae</taxon>
        <taxon>Kwoniella</taxon>
    </lineage>
</organism>
<reference evidence="1" key="1">
    <citation type="submission" date="2013-07" db="EMBL/GenBank/DDBJ databases">
        <authorList>
            <consortium name="The Broad Institute Genome Sequencing Platform"/>
            <person name="Cuomo C."/>
            <person name="Litvintseva A."/>
            <person name="Chen Y."/>
            <person name="Heitman J."/>
            <person name="Sun S."/>
            <person name="Springer D."/>
            <person name="Dromer F."/>
            <person name="Young S.K."/>
            <person name="Zeng Q."/>
            <person name="Gargeya S."/>
            <person name="Fitzgerald M."/>
            <person name="Abouelleil A."/>
            <person name="Alvarado L."/>
            <person name="Berlin A.M."/>
            <person name="Chapman S.B."/>
            <person name="Dewar J."/>
            <person name="Goldberg J."/>
            <person name="Griggs A."/>
            <person name="Gujja S."/>
            <person name="Hansen M."/>
            <person name="Howarth C."/>
            <person name="Imamovic A."/>
            <person name="Larimer J."/>
            <person name="McCowan C."/>
            <person name="Murphy C."/>
            <person name="Pearson M."/>
            <person name="Priest M."/>
            <person name="Roberts A."/>
            <person name="Saif S."/>
            <person name="Shea T."/>
            <person name="Sykes S."/>
            <person name="Wortman J."/>
            <person name="Nusbaum C."/>
            <person name="Birren B."/>
        </authorList>
    </citation>
    <scope>NUCLEOTIDE SEQUENCE</scope>
    <source>
        <strain evidence="1">CBS 10737</strain>
    </source>
</reference>
<dbReference type="AlphaFoldDB" id="A0AAJ8L534"/>
<proteinExistence type="predicted"/>
<gene>
    <name evidence="1" type="ORF">I206_104284</name>
</gene>
<name>A0AAJ8L534_9TREE</name>
<dbReference type="GeneID" id="30172508"/>
<dbReference type="KEGG" id="kpin:30172508"/>